<keyword evidence="4" id="KW-1185">Reference proteome</keyword>
<feature type="transmembrane region" description="Helical" evidence="2">
    <location>
        <begin position="6"/>
        <end position="25"/>
    </location>
</feature>
<dbReference type="EMBL" id="MU853805">
    <property type="protein sequence ID" value="KAK3939800.1"/>
    <property type="molecule type" value="Genomic_DNA"/>
</dbReference>
<protein>
    <recommendedName>
        <fullName evidence="5">Acid phosphatase-like protein</fullName>
    </recommendedName>
</protein>
<gene>
    <name evidence="3" type="ORF">QBC46DRAFT_262413</name>
</gene>
<keyword evidence="2" id="KW-0472">Membrane</keyword>
<feature type="compositionally biased region" description="Low complexity" evidence="1">
    <location>
        <begin position="159"/>
        <end position="171"/>
    </location>
</feature>
<evidence type="ECO:0000313" key="3">
    <source>
        <dbReference type="EMBL" id="KAK3939800.1"/>
    </source>
</evidence>
<accession>A0AAN6S460</accession>
<dbReference type="Proteomes" id="UP001303473">
    <property type="component" value="Unassembled WGS sequence"/>
</dbReference>
<evidence type="ECO:0000256" key="1">
    <source>
        <dbReference type="SAM" id="MobiDB-lite"/>
    </source>
</evidence>
<proteinExistence type="predicted"/>
<organism evidence="3 4">
    <name type="scientific">Diplogelasinospora grovesii</name>
    <dbReference type="NCBI Taxonomy" id="303347"/>
    <lineage>
        <taxon>Eukaryota</taxon>
        <taxon>Fungi</taxon>
        <taxon>Dikarya</taxon>
        <taxon>Ascomycota</taxon>
        <taxon>Pezizomycotina</taxon>
        <taxon>Sordariomycetes</taxon>
        <taxon>Sordariomycetidae</taxon>
        <taxon>Sordariales</taxon>
        <taxon>Diplogelasinosporaceae</taxon>
        <taxon>Diplogelasinospora</taxon>
    </lineage>
</organism>
<evidence type="ECO:0000313" key="4">
    <source>
        <dbReference type="Proteomes" id="UP001303473"/>
    </source>
</evidence>
<name>A0AAN6S460_9PEZI</name>
<dbReference type="AlphaFoldDB" id="A0AAN6S460"/>
<feature type="region of interest" description="Disordered" evidence="1">
    <location>
        <begin position="83"/>
        <end position="247"/>
    </location>
</feature>
<evidence type="ECO:0008006" key="5">
    <source>
        <dbReference type="Google" id="ProtNLM"/>
    </source>
</evidence>
<reference evidence="4" key="1">
    <citation type="journal article" date="2023" name="Mol. Phylogenet. Evol.">
        <title>Genome-scale phylogeny and comparative genomics of the fungal order Sordariales.</title>
        <authorList>
            <person name="Hensen N."/>
            <person name="Bonometti L."/>
            <person name="Westerberg I."/>
            <person name="Brannstrom I.O."/>
            <person name="Guillou S."/>
            <person name="Cros-Aarteil S."/>
            <person name="Calhoun S."/>
            <person name="Haridas S."/>
            <person name="Kuo A."/>
            <person name="Mondo S."/>
            <person name="Pangilinan J."/>
            <person name="Riley R."/>
            <person name="LaButti K."/>
            <person name="Andreopoulos B."/>
            <person name="Lipzen A."/>
            <person name="Chen C."/>
            <person name="Yan M."/>
            <person name="Daum C."/>
            <person name="Ng V."/>
            <person name="Clum A."/>
            <person name="Steindorff A."/>
            <person name="Ohm R.A."/>
            <person name="Martin F."/>
            <person name="Silar P."/>
            <person name="Natvig D.O."/>
            <person name="Lalanne C."/>
            <person name="Gautier V."/>
            <person name="Ament-Velasquez S.L."/>
            <person name="Kruys A."/>
            <person name="Hutchinson M.I."/>
            <person name="Powell A.J."/>
            <person name="Barry K."/>
            <person name="Miller A.N."/>
            <person name="Grigoriev I.V."/>
            <person name="Debuchy R."/>
            <person name="Gladieux P."/>
            <person name="Hiltunen Thoren M."/>
            <person name="Johannesson H."/>
        </authorList>
    </citation>
    <scope>NUCLEOTIDE SEQUENCE [LARGE SCALE GENOMIC DNA]</scope>
    <source>
        <strain evidence="4">CBS 340.73</strain>
    </source>
</reference>
<keyword evidence="2" id="KW-1133">Transmembrane helix</keyword>
<keyword evidence="2" id="KW-0812">Transmembrane</keyword>
<feature type="compositionally biased region" description="Basic and acidic residues" evidence="1">
    <location>
        <begin position="220"/>
        <end position="247"/>
    </location>
</feature>
<comment type="caution">
    <text evidence="3">The sequence shown here is derived from an EMBL/GenBank/DDBJ whole genome shotgun (WGS) entry which is preliminary data.</text>
</comment>
<evidence type="ECO:0000256" key="2">
    <source>
        <dbReference type="SAM" id="Phobius"/>
    </source>
</evidence>
<sequence>MNTAGVVILVLFLLLIAAGVGWIVFTRLRAQRLGLPPPSLLSYIPFFSRSSSSSPYGPPQPAPGGIVGWVNDRIRMFKNRNNRSATGAYEGAPPTGTRGRRGFGPLDPDEAWDTSVGHEADLGYGPGGYYEEQELGLHPSHATNTGYGGEDSSYQMNLATPAAPAGSSSFAGEDERGRTRSRSPAYNTAPPAGRNPFDDDAEPSNISMRGVSPRPMADAHTTERTERPVTKDGDSPTERRSIFREEV</sequence>